<evidence type="ECO:0000256" key="6">
    <source>
        <dbReference type="PROSITE-ProRule" id="PRU10141"/>
    </source>
</evidence>
<organism evidence="10 11">
    <name type="scientific">Candidatus Avelusimicrobium gallicola</name>
    <dbReference type="NCBI Taxonomy" id="2562704"/>
    <lineage>
        <taxon>Bacteria</taxon>
        <taxon>Pseudomonadati</taxon>
        <taxon>Elusimicrobiota</taxon>
        <taxon>Elusimicrobia</taxon>
        <taxon>Elusimicrobiales</taxon>
        <taxon>Elusimicrobiaceae</taxon>
        <taxon>Candidatus Avelusimicrobium</taxon>
    </lineage>
</organism>
<keyword evidence="1" id="KW-0677">Repeat</keyword>
<feature type="transmembrane region" description="Helical" evidence="7">
    <location>
        <begin position="192"/>
        <end position="210"/>
    </location>
</feature>
<dbReference type="SUPFAM" id="SSF48452">
    <property type="entry name" value="TPR-like"/>
    <property type="match status" value="1"/>
</dbReference>
<evidence type="ECO:0000259" key="9">
    <source>
        <dbReference type="PROSITE" id="PS50011"/>
    </source>
</evidence>
<evidence type="ECO:0000256" key="8">
    <source>
        <dbReference type="SAM" id="SignalP"/>
    </source>
</evidence>
<evidence type="ECO:0000256" key="3">
    <source>
        <dbReference type="ARBA" id="ARBA00022803"/>
    </source>
</evidence>
<dbReference type="InterPro" id="IPR011009">
    <property type="entry name" value="Kinase-like_dom_sf"/>
</dbReference>
<evidence type="ECO:0000256" key="4">
    <source>
        <dbReference type="ARBA" id="ARBA00022840"/>
    </source>
</evidence>
<evidence type="ECO:0000313" key="11">
    <source>
        <dbReference type="Proteomes" id="UP000196368"/>
    </source>
</evidence>
<keyword evidence="7" id="KW-0812">Transmembrane</keyword>
<sequence>MLMFKKGILLLVGVLLWGAALWAAPATQNAPLIVGGNFSSQTNTSVQTKVFNQQARNTEIASLNKQLKERRFNEVIRRINELTAKNFLDNRFHLLLAIAYDGLGRYDDVIYSAGQAIAVAPQDSRAYILRGGAYLHLKDYERARIDVETALKLNPSSRLAQKLQDELNAKTSAVKTTADPAQKAVKKSTPRWIVLYFVAVFIAVLLFVYWRYEDVFRQPRNAFSRREVEVKEQYDFIRQIGEGGMGKVYEAYDKVLKRKVAIKRVRPELVRSSYVREQFLSEARMVALLRHPCIVEIYTVIESESSLYLVFEYVDGQTLETRLDIDGRLPFSKAKRIFEYVCRGLQYAHSQDIIHCDLKPGNIMIFDDDKAKVMDFGVAKKSVDHETGARTVAGTPAYMAPEQQKGFMRKQSDVYSLALCLYEALVGQVPWTVKGFDIAKKKIVPASKLAPNIPPAVDGLLEDALKEDPKERIQTIDEFWSRLKAIDPLPEDLERTHY</sequence>
<gene>
    <name evidence="10" type="ORF">B5F75_01255</name>
</gene>
<keyword evidence="7" id="KW-0472">Membrane</keyword>
<keyword evidence="3 5" id="KW-0802">TPR repeat</keyword>
<name>A0A1Y4DKH7_9BACT</name>
<protein>
    <recommendedName>
        <fullName evidence="9">Protein kinase domain-containing protein</fullName>
    </recommendedName>
</protein>
<dbReference type="PROSITE" id="PS00107">
    <property type="entry name" value="PROTEIN_KINASE_ATP"/>
    <property type="match status" value="1"/>
</dbReference>
<dbReference type="AlphaFoldDB" id="A0A1Y4DKH7"/>
<evidence type="ECO:0000256" key="1">
    <source>
        <dbReference type="ARBA" id="ARBA00022737"/>
    </source>
</evidence>
<dbReference type="PROSITE" id="PS00108">
    <property type="entry name" value="PROTEIN_KINASE_ST"/>
    <property type="match status" value="1"/>
</dbReference>
<dbReference type="PANTHER" id="PTHR24361">
    <property type="entry name" value="MITOGEN-ACTIVATED KINASE KINASE KINASE"/>
    <property type="match status" value="1"/>
</dbReference>
<dbReference type="InterPro" id="IPR000719">
    <property type="entry name" value="Prot_kinase_dom"/>
</dbReference>
<keyword evidence="4 6" id="KW-0067">ATP-binding</keyword>
<feature type="chain" id="PRO_5013322875" description="Protein kinase domain-containing protein" evidence="8">
    <location>
        <begin position="24"/>
        <end position="498"/>
    </location>
</feature>
<dbReference type="Proteomes" id="UP000196368">
    <property type="component" value="Unassembled WGS sequence"/>
</dbReference>
<dbReference type="PANTHER" id="PTHR24361:SF678">
    <property type="entry name" value="SPORULATION-SPECIFIC PROTEIN 1"/>
    <property type="match status" value="1"/>
</dbReference>
<dbReference type="GO" id="GO:0005737">
    <property type="term" value="C:cytoplasm"/>
    <property type="evidence" value="ECO:0007669"/>
    <property type="project" value="TreeGrafter"/>
</dbReference>
<dbReference type="InterPro" id="IPR011990">
    <property type="entry name" value="TPR-like_helical_dom_sf"/>
</dbReference>
<keyword evidence="8" id="KW-0732">Signal</keyword>
<feature type="domain" description="Protein kinase" evidence="9">
    <location>
        <begin position="234"/>
        <end position="490"/>
    </location>
</feature>
<dbReference type="GO" id="GO:0004672">
    <property type="term" value="F:protein kinase activity"/>
    <property type="evidence" value="ECO:0007669"/>
    <property type="project" value="InterPro"/>
</dbReference>
<dbReference type="InterPro" id="IPR017441">
    <property type="entry name" value="Protein_kinase_ATP_BS"/>
</dbReference>
<dbReference type="CDD" id="cd14014">
    <property type="entry name" value="STKc_PknB_like"/>
    <property type="match status" value="1"/>
</dbReference>
<dbReference type="SMART" id="SM00220">
    <property type="entry name" value="S_TKc"/>
    <property type="match status" value="1"/>
</dbReference>
<dbReference type="PROSITE" id="PS50005">
    <property type="entry name" value="TPR"/>
    <property type="match status" value="1"/>
</dbReference>
<dbReference type="Gene3D" id="1.25.40.10">
    <property type="entry name" value="Tetratricopeptide repeat domain"/>
    <property type="match status" value="1"/>
</dbReference>
<accession>A0A1Y4DKH7</accession>
<feature type="signal peptide" evidence="8">
    <location>
        <begin position="1"/>
        <end position="23"/>
    </location>
</feature>
<dbReference type="SMART" id="SM00028">
    <property type="entry name" value="TPR"/>
    <property type="match status" value="2"/>
</dbReference>
<dbReference type="GO" id="GO:0005524">
    <property type="term" value="F:ATP binding"/>
    <property type="evidence" value="ECO:0007669"/>
    <property type="project" value="UniProtKB-UniRule"/>
</dbReference>
<dbReference type="Pfam" id="PF00069">
    <property type="entry name" value="Pkinase"/>
    <property type="match status" value="1"/>
</dbReference>
<feature type="binding site" evidence="6">
    <location>
        <position position="263"/>
    </location>
    <ligand>
        <name>ATP</name>
        <dbReference type="ChEBI" id="CHEBI:30616"/>
    </ligand>
</feature>
<evidence type="ECO:0000256" key="5">
    <source>
        <dbReference type="PROSITE-ProRule" id="PRU00339"/>
    </source>
</evidence>
<keyword evidence="11" id="KW-1185">Reference proteome</keyword>
<dbReference type="InterPro" id="IPR053235">
    <property type="entry name" value="Ser_Thr_kinase"/>
</dbReference>
<dbReference type="InterPro" id="IPR008271">
    <property type="entry name" value="Ser/Thr_kinase_AS"/>
</dbReference>
<comment type="caution">
    <text evidence="10">The sequence shown here is derived from an EMBL/GenBank/DDBJ whole genome shotgun (WGS) entry which is preliminary data.</text>
</comment>
<dbReference type="PROSITE" id="PS50011">
    <property type="entry name" value="PROTEIN_KINASE_DOM"/>
    <property type="match status" value="1"/>
</dbReference>
<dbReference type="Gene3D" id="1.10.510.10">
    <property type="entry name" value="Transferase(Phosphotransferase) domain 1"/>
    <property type="match status" value="1"/>
</dbReference>
<dbReference type="InterPro" id="IPR019734">
    <property type="entry name" value="TPR_rpt"/>
</dbReference>
<keyword evidence="2 6" id="KW-0547">Nucleotide-binding</keyword>
<feature type="repeat" description="TPR" evidence="5">
    <location>
        <begin position="124"/>
        <end position="157"/>
    </location>
</feature>
<reference evidence="11" key="1">
    <citation type="submission" date="2017-04" db="EMBL/GenBank/DDBJ databases">
        <title>Function of individual gut microbiota members based on whole genome sequencing of pure cultures obtained from chicken caecum.</title>
        <authorList>
            <person name="Medvecky M."/>
            <person name="Cejkova D."/>
            <person name="Polansky O."/>
            <person name="Karasova D."/>
            <person name="Kubasova T."/>
            <person name="Cizek A."/>
            <person name="Rychlik I."/>
        </authorList>
    </citation>
    <scope>NUCLEOTIDE SEQUENCE [LARGE SCALE GENOMIC DNA]</scope>
    <source>
        <strain evidence="11">An273</strain>
    </source>
</reference>
<dbReference type="Pfam" id="PF07719">
    <property type="entry name" value="TPR_2"/>
    <property type="match status" value="1"/>
</dbReference>
<dbReference type="SUPFAM" id="SSF56112">
    <property type="entry name" value="Protein kinase-like (PK-like)"/>
    <property type="match status" value="1"/>
</dbReference>
<evidence type="ECO:0000256" key="2">
    <source>
        <dbReference type="ARBA" id="ARBA00022741"/>
    </source>
</evidence>
<proteinExistence type="predicted"/>
<dbReference type="EMBL" id="NFJD01000001">
    <property type="protein sequence ID" value="OUO57428.1"/>
    <property type="molecule type" value="Genomic_DNA"/>
</dbReference>
<evidence type="ECO:0000313" key="10">
    <source>
        <dbReference type="EMBL" id="OUO57428.1"/>
    </source>
</evidence>
<keyword evidence="7" id="KW-1133">Transmembrane helix</keyword>
<dbReference type="InterPro" id="IPR013105">
    <property type="entry name" value="TPR_2"/>
</dbReference>
<evidence type="ECO:0000256" key="7">
    <source>
        <dbReference type="SAM" id="Phobius"/>
    </source>
</evidence>